<accession>A0AAW9D6G6</accession>
<gene>
    <name evidence="1" type="ORF">C7S16_1963</name>
</gene>
<protein>
    <submittedName>
        <fullName evidence="1">Uncharacterized protein</fullName>
    </submittedName>
</protein>
<organism evidence="1 2">
    <name type="scientific">Burkholderia thailandensis</name>
    <dbReference type="NCBI Taxonomy" id="57975"/>
    <lineage>
        <taxon>Bacteria</taxon>
        <taxon>Pseudomonadati</taxon>
        <taxon>Pseudomonadota</taxon>
        <taxon>Betaproteobacteria</taxon>
        <taxon>Burkholderiales</taxon>
        <taxon>Burkholderiaceae</taxon>
        <taxon>Burkholderia</taxon>
        <taxon>pseudomallei group</taxon>
    </lineage>
</organism>
<dbReference type="AlphaFoldDB" id="A0AAW9D6G6"/>
<evidence type="ECO:0000313" key="1">
    <source>
        <dbReference type="EMBL" id="MDW9257577.1"/>
    </source>
</evidence>
<proteinExistence type="predicted"/>
<evidence type="ECO:0000313" key="2">
    <source>
        <dbReference type="Proteomes" id="UP001272137"/>
    </source>
</evidence>
<dbReference type="EMBL" id="QXCT01000002">
    <property type="protein sequence ID" value="MDW9257577.1"/>
    <property type="molecule type" value="Genomic_DNA"/>
</dbReference>
<sequence length="44" mass="5206">MNLDIDSIIYPPRQFELVRALHQRFTHELVEFGRPFGYRITGDG</sequence>
<dbReference type="Proteomes" id="UP001272137">
    <property type="component" value="Unassembled WGS sequence"/>
</dbReference>
<name>A0AAW9D6G6_BURTH</name>
<comment type="caution">
    <text evidence="1">The sequence shown here is derived from an EMBL/GenBank/DDBJ whole genome shotgun (WGS) entry which is preliminary data.</text>
</comment>
<reference evidence="1" key="1">
    <citation type="submission" date="2018-08" db="EMBL/GenBank/DDBJ databases">
        <title>Identification of Burkholderia cepacia strains that express a Burkholderia pseudomallei-like capsular polysaccharide.</title>
        <authorList>
            <person name="Burtnick M.N."/>
            <person name="Vongsouvath M."/>
            <person name="Newton P."/>
            <person name="Wuthiekanun V."/>
            <person name="Limmathurotsakul D."/>
            <person name="Brett P.J."/>
            <person name="Chantratita N."/>
            <person name="Dance D.A."/>
        </authorList>
    </citation>
    <scope>NUCLEOTIDE SEQUENCE</scope>
    <source>
        <strain evidence="1">SBXCC001</strain>
    </source>
</reference>